<dbReference type="EMBL" id="CP003055">
    <property type="protein sequence ID" value="AFM20575.1"/>
    <property type="molecule type" value="Genomic_DNA"/>
</dbReference>
<proteinExistence type="predicted"/>
<evidence type="ECO:0000313" key="3">
    <source>
        <dbReference type="Proteomes" id="UP000006057"/>
    </source>
</evidence>
<keyword evidence="3" id="KW-1185">Reference proteome</keyword>
<reference evidence="2 3" key="1">
    <citation type="submission" date="2012-06" db="EMBL/GenBank/DDBJ databases">
        <title>Complete sequence of plasmid 2 of Mycobacterium chubuense NBB4.</title>
        <authorList>
            <consortium name="US DOE Joint Genome Institute"/>
            <person name="Lucas S."/>
            <person name="Han J."/>
            <person name="Lapidus A."/>
            <person name="Cheng J.-F."/>
            <person name="Goodwin L."/>
            <person name="Pitluck S."/>
            <person name="Peters L."/>
            <person name="Mikhailova N."/>
            <person name="Teshima H."/>
            <person name="Detter J.C."/>
            <person name="Han C."/>
            <person name="Tapia R."/>
            <person name="Land M."/>
            <person name="Hauser L."/>
            <person name="Kyrpides N."/>
            <person name="Ivanova N."/>
            <person name="Pagani I."/>
            <person name="Mattes T."/>
            <person name="Holmes A."/>
            <person name="Rutledge P."/>
            <person name="Paulsen I."/>
            <person name="Coleman N."/>
            <person name="Woyke T."/>
        </authorList>
    </citation>
    <scope>NUCLEOTIDE SEQUENCE [LARGE SCALE GENOMIC DNA]</scope>
    <source>
        <strain evidence="2 3">NBB4</strain>
        <plasmid evidence="2 3">pMYCCH.02</plasmid>
    </source>
</reference>
<gene>
    <name evidence="2" type="ordered locus">Mycch_5971</name>
</gene>
<protein>
    <recommendedName>
        <fullName evidence="1">MEDS domain-containing protein</fullName>
    </recommendedName>
</protein>
<dbReference type="OrthoDB" id="116243at2"/>
<dbReference type="RefSeq" id="WP_014805816.1">
    <property type="nucleotide sequence ID" value="NC_018023.1"/>
</dbReference>
<evidence type="ECO:0000313" key="2">
    <source>
        <dbReference type="EMBL" id="AFM20575.1"/>
    </source>
</evidence>
<dbReference type="PATRIC" id="fig|710421.3.peg.5952"/>
<accession>I4BTG8</accession>
<dbReference type="InterPro" id="IPR025847">
    <property type="entry name" value="MEDS_domain"/>
</dbReference>
<organism evidence="2 3">
    <name type="scientific">Mycolicibacterium chubuense (strain NBB4)</name>
    <name type="common">Mycobacterium chubuense</name>
    <dbReference type="NCBI Taxonomy" id="710421"/>
    <lineage>
        <taxon>Bacteria</taxon>
        <taxon>Bacillati</taxon>
        <taxon>Actinomycetota</taxon>
        <taxon>Actinomycetes</taxon>
        <taxon>Mycobacteriales</taxon>
        <taxon>Mycobacteriaceae</taxon>
        <taxon>Mycolicibacterium</taxon>
    </lineage>
</organism>
<keyword evidence="2" id="KW-0614">Plasmid</keyword>
<dbReference type="AlphaFoldDB" id="I4BTG8"/>
<sequence precursor="true">MRTSDTAAVGVMGVSLAAGDHVCAFYPTLAERNEILLPYLKEGLNHGDKCICIVSDDSADSDLDSVRCLSQHTGQLEVDHSGDTYLKGGNFSSDRMLKYWNSAISQAVDDGFDFARGAGEMTWALEKMPGVENLVSYESQLNSVLRDYPAVIVCLYELGRFSGDLLVEVLKTHPKVILGGIVLENPYYLEHNEYLTSR</sequence>
<dbReference type="Proteomes" id="UP000006057">
    <property type="component" value="Plasmid pMYCCH.02"/>
</dbReference>
<name>I4BTG8_MYCCN</name>
<geneLocation type="plasmid" evidence="2 3">
    <name>pMYCCH.02</name>
</geneLocation>
<dbReference type="Pfam" id="PF14417">
    <property type="entry name" value="MEDS"/>
    <property type="match status" value="1"/>
</dbReference>
<evidence type="ECO:0000259" key="1">
    <source>
        <dbReference type="Pfam" id="PF14417"/>
    </source>
</evidence>
<dbReference type="KEGG" id="mcb:Mycch_5971"/>
<feature type="domain" description="MEDS" evidence="1">
    <location>
        <begin position="20"/>
        <end position="174"/>
    </location>
</feature>
<dbReference type="HOGENOM" id="CLU_108937_0_0_11"/>